<dbReference type="CDD" id="cd20175">
    <property type="entry name" value="ThyX"/>
    <property type="match status" value="1"/>
</dbReference>
<dbReference type="PANTHER" id="PTHR34934">
    <property type="entry name" value="FLAVIN-DEPENDENT THYMIDYLATE SYNTHASE"/>
    <property type="match status" value="1"/>
</dbReference>
<reference evidence="1 2" key="1">
    <citation type="submission" date="2017-08" db="EMBL/GenBank/DDBJ databases">
        <title>Characterization and complete genome sequence of novel bacteriophage infecting the causal agent of bacterial fruit blotch, Acidovorax citrulli.</title>
        <authorList>
            <person name="Midani A.R."/>
            <person name="Park S.-H."/>
            <person name="Choi T.-J."/>
        </authorList>
    </citation>
    <scope>NUCLEOTIDE SEQUENCE [LARGE SCALE GENOMIC DNA]</scope>
</reference>
<name>A0A218M388_9CAUD</name>
<dbReference type="HAMAP" id="MF_01408">
    <property type="entry name" value="ThyX"/>
    <property type="match status" value="1"/>
</dbReference>
<proteinExistence type="inferred from homology"/>
<dbReference type="Gene3D" id="3.30.1360.170">
    <property type="match status" value="1"/>
</dbReference>
<dbReference type="InterPro" id="IPR003669">
    <property type="entry name" value="Thymidylate_synthase_ThyX"/>
</dbReference>
<accession>A0A218M388</accession>
<dbReference type="PROSITE" id="PS51331">
    <property type="entry name" value="THYX"/>
    <property type="match status" value="1"/>
</dbReference>
<sequence>MTTASQVKHDGRYQEYLDHGFVGLINHMGSDETIEFATRMSYGQGTRQVSDTRALLRYLVRHFHTSPIEMGEVVFHIKVPIAIMRQLVRHRTAKMNEYSARYSELTDEVYVPPVDRIQFQSTTNKQGSGEEMPMDQVVEILEVMECAYGDTDSAYRHLLDMGLSRETARMVMPVGGYTEVVWKCDLKNFFHMVKLRTDPHAQAEIRDLANIMYSMVRPLFPLICQAFEDYWRDGVHLSVFEYEALMDIISNAFDSTADLQATLAAALLTSAEQRNQALSKREITEFVTRFTPSI</sequence>
<keyword evidence="2" id="KW-1185">Reference proteome</keyword>
<dbReference type="InterPro" id="IPR036098">
    <property type="entry name" value="Thymidylate_synthase_ThyX_sf"/>
</dbReference>
<organism evidence="1 2">
    <name type="scientific">Acidovorax phage ACP17</name>
    <dbReference type="NCBI Taxonomy" id="2010329"/>
    <lineage>
        <taxon>Viruses</taxon>
        <taxon>Duplodnaviria</taxon>
        <taxon>Heunggongvirae</taxon>
        <taxon>Uroviricota</taxon>
        <taxon>Caudoviricetes</taxon>
        <taxon>Busanvirus</taxon>
        <taxon>Busanvirus ACP17</taxon>
    </lineage>
</organism>
<dbReference type="GO" id="GO:0050660">
    <property type="term" value="F:flavin adenine dinucleotide binding"/>
    <property type="evidence" value="ECO:0007669"/>
    <property type="project" value="InterPro"/>
</dbReference>
<dbReference type="GeneID" id="40085917"/>
<protein>
    <submittedName>
        <fullName evidence="1">Thymidylate synthase</fullName>
    </submittedName>
</protein>
<evidence type="ECO:0000313" key="1">
    <source>
        <dbReference type="EMBL" id="ASD50513.1"/>
    </source>
</evidence>
<dbReference type="KEGG" id="vg:40085917"/>
<evidence type="ECO:0000313" key="2">
    <source>
        <dbReference type="Proteomes" id="UP000224101"/>
    </source>
</evidence>
<dbReference type="GO" id="GO:0070402">
    <property type="term" value="F:NADPH binding"/>
    <property type="evidence" value="ECO:0007669"/>
    <property type="project" value="TreeGrafter"/>
</dbReference>
<dbReference type="PANTHER" id="PTHR34934:SF1">
    <property type="entry name" value="FLAVIN-DEPENDENT THYMIDYLATE SYNTHASE"/>
    <property type="match status" value="1"/>
</dbReference>
<dbReference type="Proteomes" id="UP000224101">
    <property type="component" value="Segment"/>
</dbReference>
<dbReference type="NCBIfam" id="TIGR02170">
    <property type="entry name" value="thyX"/>
    <property type="match status" value="1"/>
</dbReference>
<dbReference type="Pfam" id="PF02511">
    <property type="entry name" value="Thy1"/>
    <property type="match status" value="1"/>
</dbReference>
<dbReference type="OrthoDB" id="8223at10239"/>
<dbReference type="EMBL" id="KY979132">
    <property type="protein sequence ID" value="ASD50513.1"/>
    <property type="molecule type" value="Genomic_DNA"/>
</dbReference>
<dbReference type="GO" id="GO:0004799">
    <property type="term" value="F:thymidylate synthase activity"/>
    <property type="evidence" value="ECO:0007669"/>
    <property type="project" value="TreeGrafter"/>
</dbReference>
<dbReference type="SUPFAM" id="SSF69796">
    <property type="entry name" value="Thymidylate synthase-complementing protein Thy1"/>
    <property type="match status" value="1"/>
</dbReference>
<dbReference type="RefSeq" id="YP_009609832.1">
    <property type="nucleotide sequence ID" value="NC_041997.1"/>
</dbReference>
<dbReference type="GO" id="GO:0006231">
    <property type="term" value="P:dTMP biosynthetic process"/>
    <property type="evidence" value="ECO:0007669"/>
    <property type="project" value="InterPro"/>
</dbReference>
<dbReference type="GO" id="GO:0050797">
    <property type="term" value="F:thymidylate synthase (FAD) activity"/>
    <property type="evidence" value="ECO:0007669"/>
    <property type="project" value="InterPro"/>
</dbReference>